<accession>A0A7M5XKS2</accession>
<feature type="region of interest" description="Disordered" evidence="1">
    <location>
        <begin position="90"/>
        <end position="167"/>
    </location>
</feature>
<dbReference type="Proteomes" id="UP000594262">
    <property type="component" value="Unplaced"/>
</dbReference>
<name>A0A7M5XKS2_9CNID</name>
<feature type="compositionally biased region" description="Low complexity" evidence="1">
    <location>
        <begin position="129"/>
        <end position="139"/>
    </location>
</feature>
<feature type="compositionally biased region" description="Polar residues" evidence="1">
    <location>
        <begin position="90"/>
        <end position="105"/>
    </location>
</feature>
<evidence type="ECO:0000313" key="2">
    <source>
        <dbReference type="EnsemblMetazoa" id="CLYHEMP023230.1"/>
    </source>
</evidence>
<dbReference type="RefSeq" id="XP_066921570.1">
    <property type="nucleotide sequence ID" value="XM_067065469.1"/>
</dbReference>
<protein>
    <submittedName>
        <fullName evidence="2">Uncharacterized protein</fullName>
    </submittedName>
</protein>
<keyword evidence="3" id="KW-1185">Reference proteome</keyword>
<dbReference type="EnsemblMetazoa" id="CLYHEMT023230.1">
    <property type="protein sequence ID" value="CLYHEMP023230.1"/>
    <property type="gene ID" value="CLYHEMG023230"/>
</dbReference>
<evidence type="ECO:0000313" key="3">
    <source>
        <dbReference type="Proteomes" id="UP000594262"/>
    </source>
</evidence>
<proteinExistence type="predicted"/>
<evidence type="ECO:0000256" key="1">
    <source>
        <dbReference type="SAM" id="MobiDB-lite"/>
    </source>
</evidence>
<dbReference type="AlphaFoldDB" id="A0A7M5XKS2"/>
<organism evidence="2 3">
    <name type="scientific">Clytia hemisphaerica</name>
    <dbReference type="NCBI Taxonomy" id="252671"/>
    <lineage>
        <taxon>Eukaryota</taxon>
        <taxon>Metazoa</taxon>
        <taxon>Cnidaria</taxon>
        <taxon>Hydrozoa</taxon>
        <taxon>Hydroidolina</taxon>
        <taxon>Leptothecata</taxon>
        <taxon>Obeliida</taxon>
        <taxon>Clytiidae</taxon>
        <taxon>Clytia</taxon>
    </lineage>
</organism>
<sequence>MVHSITPEDDMKLFDKKQSAKRFAYNGMKSKKNSWDQFEEDGDSEKFVQQTKIMSPNHLSHLGMKHNQRTKDMIDLDNVWSIRNVSLKANQSDSISSSSLVNKTDTYSRHKGLFSPLARRDSGQRSFLSQKQQQQSSQPQPQPPQPPTQRLHLSSLSFQKKKPNGYF</sequence>
<reference evidence="2" key="1">
    <citation type="submission" date="2021-01" db="UniProtKB">
        <authorList>
            <consortium name="EnsemblMetazoa"/>
        </authorList>
    </citation>
    <scope>IDENTIFICATION</scope>
</reference>
<dbReference type="GeneID" id="136808899"/>